<evidence type="ECO:0000256" key="2">
    <source>
        <dbReference type="SAM" id="Phobius"/>
    </source>
</evidence>
<name>A0A9W8LM30_9FUNG</name>
<dbReference type="SMART" id="SM00271">
    <property type="entry name" value="DnaJ"/>
    <property type="match status" value="1"/>
</dbReference>
<dbReference type="AlphaFoldDB" id="A0A9W8LM30"/>
<dbReference type="Proteomes" id="UP001140217">
    <property type="component" value="Unassembled WGS sequence"/>
</dbReference>
<proteinExistence type="predicted"/>
<organism evidence="4 5">
    <name type="scientific">Coemansia javaensis</name>
    <dbReference type="NCBI Taxonomy" id="2761396"/>
    <lineage>
        <taxon>Eukaryota</taxon>
        <taxon>Fungi</taxon>
        <taxon>Fungi incertae sedis</taxon>
        <taxon>Zoopagomycota</taxon>
        <taxon>Kickxellomycotina</taxon>
        <taxon>Kickxellomycetes</taxon>
        <taxon>Kickxellales</taxon>
        <taxon>Kickxellaceae</taxon>
        <taxon>Coemansia</taxon>
    </lineage>
</organism>
<evidence type="ECO:0000259" key="3">
    <source>
        <dbReference type="PROSITE" id="PS50076"/>
    </source>
</evidence>
<dbReference type="SUPFAM" id="SSF46565">
    <property type="entry name" value="Chaperone J-domain"/>
    <property type="match status" value="1"/>
</dbReference>
<dbReference type="GO" id="GO:0051087">
    <property type="term" value="F:protein-folding chaperone binding"/>
    <property type="evidence" value="ECO:0007669"/>
    <property type="project" value="TreeGrafter"/>
</dbReference>
<evidence type="ECO:0000313" key="4">
    <source>
        <dbReference type="EMBL" id="KAJ2785966.1"/>
    </source>
</evidence>
<keyword evidence="1" id="KW-0143">Chaperone</keyword>
<dbReference type="Gene3D" id="1.10.287.110">
    <property type="entry name" value="DnaJ domain"/>
    <property type="match status" value="1"/>
</dbReference>
<feature type="transmembrane region" description="Helical" evidence="2">
    <location>
        <begin position="165"/>
        <end position="183"/>
    </location>
</feature>
<keyword evidence="5" id="KW-1185">Reference proteome</keyword>
<dbReference type="PANTHER" id="PTHR44360">
    <property type="entry name" value="DNAJ HOMOLOG SUBFAMILY B MEMBER 9"/>
    <property type="match status" value="1"/>
</dbReference>
<sequence length="336" mass="37363">MAGGSEVTNILGWMLLPQFAARFLLAAVHRVLRVVAPGAVPQAGSEGYARHQRVSYVVVVAGYLAYTLWATEQGLGDNFYHTLGVRPDTFSAEQLRRNFRRLSLAHHPDKNPDGEQQFIGIRHAYEVLSDPVTRFAYDHGGAGAVLCQSCKTVGDYMVAAIPKRLVVYLGYLLVCVAMQVFRVAQYGTFWRYLAIGAFGALELSMAVRTTEPLFVRGLLWLAPHRTSFEMAQIVQHAMSCFFIAVNQIGPQLIPQERSANPLALAKELLAKTRVTAAEVQGRATRLASFYRDTVLQRNMVEAFERELTLGMTLGTSPAFHSEFNDRLQAVRDRKGL</sequence>
<dbReference type="GO" id="GO:0005783">
    <property type="term" value="C:endoplasmic reticulum"/>
    <property type="evidence" value="ECO:0007669"/>
    <property type="project" value="TreeGrafter"/>
</dbReference>
<feature type="domain" description="J" evidence="3">
    <location>
        <begin position="78"/>
        <end position="141"/>
    </location>
</feature>
<dbReference type="Pfam" id="PF00226">
    <property type="entry name" value="DnaJ"/>
    <property type="match status" value="1"/>
</dbReference>
<protein>
    <recommendedName>
        <fullName evidence="3">J domain-containing protein</fullName>
    </recommendedName>
</protein>
<dbReference type="PANTHER" id="PTHR44360:SF1">
    <property type="entry name" value="DNAJ HOMOLOG SUBFAMILY B MEMBER 9"/>
    <property type="match status" value="1"/>
</dbReference>
<dbReference type="OrthoDB" id="436519at2759"/>
<keyword evidence="2" id="KW-0472">Membrane</keyword>
<dbReference type="GO" id="GO:0051787">
    <property type="term" value="F:misfolded protein binding"/>
    <property type="evidence" value="ECO:0007669"/>
    <property type="project" value="TreeGrafter"/>
</dbReference>
<dbReference type="InterPro" id="IPR036869">
    <property type="entry name" value="J_dom_sf"/>
</dbReference>
<dbReference type="GO" id="GO:0036503">
    <property type="term" value="P:ERAD pathway"/>
    <property type="evidence" value="ECO:0007669"/>
    <property type="project" value="TreeGrafter"/>
</dbReference>
<dbReference type="EMBL" id="JANBUL010000005">
    <property type="protein sequence ID" value="KAJ2785966.1"/>
    <property type="molecule type" value="Genomic_DNA"/>
</dbReference>
<evidence type="ECO:0000256" key="1">
    <source>
        <dbReference type="ARBA" id="ARBA00023186"/>
    </source>
</evidence>
<keyword evidence="2" id="KW-0812">Transmembrane</keyword>
<evidence type="ECO:0000313" key="5">
    <source>
        <dbReference type="Proteomes" id="UP001140217"/>
    </source>
</evidence>
<dbReference type="InterPro" id="IPR001623">
    <property type="entry name" value="DnaJ_domain"/>
</dbReference>
<dbReference type="PROSITE" id="PS50076">
    <property type="entry name" value="DNAJ_2"/>
    <property type="match status" value="1"/>
</dbReference>
<dbReference type="InterPro" id="IPR051948">
    <property type="entry name" value="Hsp70_co-chaperone_J-domain"/>
</dbReference>
<reference evidence="4" key="1">
    <citation type="submission" date="2022-07" db="EMBL/GenBank/DDBJ databases">
        <title>Phylogenomic reconstructions and comparative analyses of Kickxellomycotina fungi.</title>
        <authorList>
            <person name="Reynolds N.K."/>
            <person name="Stajich J.E."/>
            <person name="Barry K."/>
            <person name="Grigoriev I.V."/>
            <person name="Crous P."/>
            <person name="Smith M.E."/>
        </authorList>
    </citation>
    <scope>NUCLEOTIDE SEQUENCE</scope>
    <source>
        <strain evidence="4">NBRC 105414</strain>
    </source>
</reference>
<dbReference type="CDD" id="cd06257">
    <property type="entry name" value="DnaJ"/>
    <property type="match status" value="1"/>
</dbReference>
<gene>
    <name evidence="4" type="ORF">H4R18_000181</name>
</gene>
<keyword evidence="2" id="KW-1133">Transmembrane helix</keyword>
<comment type="caution">
    <text evidence="4">The sequence shown here is derived from an EMBL/GenBank/DDBJ whole genome shotgun (WGS) entry which is preliminary data.</text>
</comment>
<accession>A0A9W8LM30</accession>